<feature type="transmembrane region" description="Helical" evidence="1">
    <location>
        <begin position="45"/>
        <end position="65"/>
    </location>
</feature>
<reference evidence="2 3" key="1">
    <citation type="journal article" date="2015" name="Nature">
        <title>rRNA introns, odd ribosomes, and small enigmatic genomes across a large radiation of phyla.</title>
        <authorList>
            <person name="Brown C.T."/>
            <person name="Hug L.A."/>
            <person name="Thomas B.C."/>
            <person name="Sharon I."/>
            <person name="Castelle C.J."/>
            <person name="Singh A."/>
            <person name="Wilkins M.J."/>
            <person name="Williams K.H."/>
            <person name="Banfield J.F."/>
        </authorList>
    </citation>
    <scope>NUCLEOTIDE SEQUENCE [LARGE SCALE GENOMIC DNA]</scope>
</reference>
<evidence type="ECO:0000313" key="2">
    <source>
        <dbReference type="EMBL" id="KKP44971.1"/>
    </source>
</evidence>
<proteinExistence type="predicted"/>
<feature type="transmembrane region" description="Helical" evidence="1">
    <location>
        <begin position="12"/>
        <end position="33"/>
    </location>
</feature>
<organism evidence="2 3">
    <name type="scientific">Candidatus Woesebacteria bacterium GW2011_GWB1_33_22</name>
    <dbReference type="NCBI Taxonomy" id="1618566"/>
    <lineage>
        <taxon>Bacteria</taxon>
        <taxon>Candidatus Woeseibacteriota</taxon>
    </lineage>
</organism>
<evidence type="ECO:0008006" key="4">
    <source>
        <dbReference type="Google" id="ProtNLM"/>
    </source>
</evidence>
<evidence type="ECO:0000313" key="3">
    <source>
        <dbReference type="Proteomes" id="UP000034778"/>
    </source>
</evidence>
<dbReference type="STRING" id="1618566.UR35_C0004G0003"/>
<dbReference type="AlphaFoldDB" id="A0A0G0A1D9"/>
<comment type="caution">
    <text evidence="2">The sequence shown here is derived from an EMBL/GenBank/DDBJ whole genome shotgun (WGS) entry which is preliminary data.</text>
</comment>
<name>A0A0G0A1D9_9BACT</name>
<keyword evidence="1" id="KW-0812">Transmembrane</keyword>
<keyword evidence="1" id="KW-0472">Membrane</keyword>
<evidence type="ECO:0000256" key="1">
    <source>
        <dbReference type="SAM" id="Phobius"/>
    </source>
</evidence>
<protein>
    <recommendedName>
        <fullName evidence="4">Holin</fullName>
    </recommendedName>
</protein>
<dbReference type="Proteomes" id="UP000034778">
    <property type="component" value="Unassembled WGS sequence"/>
</dbReference>
<sequence>MGEINYPYYKTLIWRFVRAGIAGGVSTVIAVQVVLQPDLSNYKEYALAVAAGFTAGFISAIAKTVRDYLSEGDKAHWTQKLPL</sequence>
<gene>
    <name evidence="2" type="ORF">UR35_C0004G0003</name>
</gene>
<dbReference type="EMBL" id="LBOW01000004">
    <property type="protein sequence ID" value="KKP44971.1"/>
    <property type="molecule type" value="Genomic_DNA"/>
</dbReference>
<accession>A0A0G0A1D9</accession>
<keyword evidence="1" id="KW-1133">Transmembrane helix</keyword>